<gene>
    <name evidence="2" type="ORF">ACFFIZ_08545</name>
</gene>
<feature type="domain" description="TniQ" evidence="1">
    <location>
        <begin position="7"/>
        <end position="140"/>
    </location>
</feature>
<proteinExistence type="predicted"/>
<keyword evidence="3" id="KW-1185">Reference proteome</keyword>
<name>A0ABV6CK59_9RHOB</name>
<dbReference type="RefSeq" id="WP_265507772.1">
    <property type="nucleotide sequence ID" value="NZ_JAOTBE010000042.1"/>
</dbReference>
<organism evidence="2 3">
    <name type="scientific">Paracoccus rhizosphaerae</name>
    <dbReference type="NCBI Taxonomy" id="1133347"/>
    <lineage>
        <taxon>Bacteria</taxon>
        <taxon>Pseudomonadati</taxon>
        <taxon>Pseudomonadota</taxon>
        <taxon>Alphaproteobacteria</taxon>
        <taxon>Rhodobacterales</taxon>
        <taxon>Paracoccaceae</taxon>
        <taxon>Paracoccus</taxon>
    </lineage>
</organism>
<accession>A0ABV6CK59</accession>
<sequence>MCQLFPHLAFQSDETPASWAARLSVLHGCPTLRSFLSDQGIKPSDLLHGRRSVIDRLCQVAGQDAIPVWRNTVSSQGNLNFSLRDELVPASMMVREETRFCPLCLLEDDLACGDPGAGRRDRLAWTLRVVTTCPKHHLALIYRARDHRDNMQHKLIAHVPERGDALSALADGTLRREPSPLQSYVLDRLDGRKGPDWLDSQTMEQAVKVTQMLGVVLAFGTTINLGAVDRDGWDLAGRTGWEWTSAGEQGVHAAFNVLQASAFVRGQGGQNYFTVFGHLYRWLLEPGDRPDHGPIKQLLRNYILQNMDVCVGRNLLGEPVERRRMYSVQSLALETGLHRQTLRKVLVERDLVAPDHSEKPNSILLVDIKKGRDAAAALQRSVQFVQLPALLKATRPIVSCLIDLGLLAPLFRSQGENKRDKSGFDALEVERVMNRLNDLAPEMPQIPPGWITLTQCTKRARVPMRDLLRLVFQREMRKIGRIAGETGFSALRINLDDVRRVMS</sequence>
<evidence type="ECO:0000313" key="3">
    <source>
        <dbReference type="Proteomes" id="UP001589795"/>
    </source>
</evidence>
<evidence type="ECO:0000259" key="1">
    <source>
        <dbReference type="Pfam" id="PF06527"/>
    </source>
</evidence>
<dbReference type="Pfam" id="PF06527">
    <property type="entry name" value="TniQ"/>
    <property type="match status" value="1"/>
</dbReference>
<dbReference type="InterPro" id="IPR009492">
    <property type="entry name" value="TniQ"/>
</dbReference>
<comment type="caution">
    <text evidence="2">The sequence shown here is derived from an EMBL/GenBank/DDBJ whole genome shotgun (WGS) entry which is preliminary data.</text>
</comment>
<reference evidence="2 3" key="1">
    <citation type="submission" date="2024-09" db="EMBL/GenBank/DDBJ databases">
        <authorList>
            <person name="Sun Q."/>
            <person name="Mori K."/>
        </authorList>
    </citation>
    <scope>NUCLEOTIDE SEQUENCE [LARGE SCALE GENOMIC DNA]</scope>
    <source>
        <strain evidence="2 3">CCM 7904</strain>
    </source>
</reference>
<evidence type="ECO:0000313" key="2">
    <source>
        <dbReference type="EMBL" id="MFC0200366.1"/>
    </source>
</evidence>
<protein>
    <submittedName>
        <fullName evidence="2">TniQ family protein</fullName>
    </submittedName>
</protein>
<dbReference type="EMBL" id="JBHLWQ010000073">
    <property type="protein sequence ID" value="MFC0200366.1"/>
    <property type="molecule type" value="Genomic_DNA"/>
</dbReference>
<dbReference type="Proteomes" id="UP001589795">
    <property type="component" value="Unassembled WGS sequence"/>
</dbReference>